<dbReference type="Proteomes" id="UP000264006">
    <property type="component" value="Chromosome"/>
</dbReference>
<dbReference type="KEGG" id="euz:DVS28_a3907"/>
<dbReference type="InterPro" id="IPR046069">
    <property type="entry name" value="DUF6027"/>
</dbReference>
<evidence type="ECO:0000313" key="2">
    <source>
        <dbReference type="Proteomes" id="UP000264006"/>
    </source>
</evidence>
<dbReference type="OrthoDB" id="4162362at2"/>
<dbReference type="Pfam" id="PF19492">
    <property type="entry name" value="DUF6027"/>
    <property type="match status" value="1"/>
</dbReference>
<reference evidence="1 2" key="1">
    <citation type="submission" date="2018-09" db="EMBL/GenBank/DDBJ databases">
        <title>Complete genome sequence of Euzebya sp. DY32-46 isolated from seawater of Pacific Ocean.</title>
        <authorList>
            <person name="Xu L."/>
            <person name="Wu Y.-H."/>
            <person name="Xu X.-W."/>
        </authorList>
    </citation>
    <scope>NUCLEOTIDE SEQUENCE [LARGE SCALE GENOMIC DNA]</scope>
    <source>
        <strain evidence="1 2">DY32-46</strain>
    </source>
</reference>
<dbReference type="EMBL" id="CP031165">
    <property type="protein sequence ID" value="AXV08579.1"/>
    <property type="molecule type" value="Genomic_DNA"/>
</dbReference>
<dbReference type="RefSeq" id="WP_114592904.1">
    <property type="nucleotide sequence ID" value="NZ_CP031165.1"/>
</dbReference>
<accession>A0A346Y282</accession>
<keyword evidence="2" id="KW-1185">Reference proteome</keyword>
<dbReference type="AlphaFoldDB" id="A0A346Y282"/>
<protein>
    <submittedName>
        <fullName evidence="1">Uncharacterized protein</fullName>
    </submittedName>
</protein>
<gene>
    <name evidence="1" type="ORF">DVS28_a3907</name>
</gene>
<sequence>MDLQPYTDAWDDDDPHANFKSEVAEYTRQDPLPTFEALGELTGIPVESLVRYALVKWASEGHEMIMHAGPRTVRRMWAFCEQADAAGTDAARLEAYEGLRQMVSWLHAPLVDGETSQDHTA</sequence>
<name>A0A346Y282_9ACTN</name>
<evidence type="ECO:0000313" key="1">
    <source>
        <dbReference type="EMBL" id="AXV08579.1"/>
    </source>
</evidence>
<proteinExistence type="predicted"/>
<organism evidence="1 2">
    <name type="scientific">Euzebya pacifica</name>
    <dbReference type="NCBI Taxonomy" id="1608957"/>
    <lineage>
        <taxon>Bacteria</taxon>
        <taxon>Bacillati</taxon>
        <taxon>Actinomycetota</taxon>
        <taxon>Nitriliruptoria</taxon>
        <taxon>Euzebyales</taxon>
    </lineage>
</organism>